<gene>
    <name evidence="1" type="ORF">BJX66DRAFT_205038</name>
</gene>
<dbReference type="EMBL" id="JBFTWV010000048">
    <property type="protein sequence ID" value="KAL2794132.1"/>
    <property type="molecule type" value="Genomic_DNA"/>
</dbReference>
<organism evidence="1 2">
    <name type="scientific">Aspergillus keveii</name>
    <dbReference type="NCBI Taxonomy" id="714993"/>
    <lineage>
        <taxon>Eukaryota</taxon>
        <taxon>Fungi</taxon>
        <taxon>Dikarya</taxon>
        <taxon>Ascomycota</taxon>
        <taxon>Pezizomycotina</taxon>
        <taxon>Eurotiomycetes</taxon>
        <taxon>Eurotiomycetidae</taxon>
        <taxon>Eurotiales</taxon>
        <taxon>Aspergillaceae</taxon>
        <taxon>Aspergillus</taxon>
        <taxon>Aspergillus subgen. Nidulantes</taxon>
    </lineage>
</organism>
<keyword evidence="2" id="KW-1185">Reference proteome</keyword>
<evidence type="ECO:0000313" key="1">
    <source>
        <dbReference type="EMBL" id="KAL2794132.1"/>
    </source>
</evidence>
<sequence length="275" mass="32051">MPPFLKPAVEQAEQTLVSTRILDEEHDDAEAILLAEVKKIIHQRSEEDRYIMENGRDLAALSLALRSLPNLSDLYLTFRKFDSGERDPISRKLDDFVAQKETLEYHLPILAQAISQARAAGRRFSSIRLVGVRLLQVRGHQVLGDDEPSRVKLRDYVKQIIEDVDCAMLSLCGDMINLCERTPLGLREIHILNIVVDYETLRSFLEHNISTLRRIEYYFIQLKNQPEDENQWLKAGFFSKMLHSFDSTSSSRTCIWRQRKEDINWTFTRVDHDFE</sequence>
<comment type="caution">
    <text evidence="1">The sequence shown here is derived from an EMBL/GenBank/DDBJ whole genome shotgun (WGS) entry which is preliminary data.</text>
</comment>
<proteinExistence type="predicted"/>
<name>A0ABR4G536_9EURO</name>
<protein>
    <submittedName>
        <fullName evidence="1">Uncharacterized protein</fullName>
    </submittedName>
</protein>
<evidence type="ECO:0000313" key="2">
    <source>
        <dbReference type="Proteomes" id="UP001610563"/>
    </source>
</evidence>
<dbReference type="Proteomes" id="UP001610563">
    <property type="component" value="Unassembled WGS sequence"/>
</dbReference>
<accession>A0ABR4G536</accession>
<reference evidence="1 2" key="1">
    <citation type="submission" date="2024-07" db="EMBL/GenBank/DDBJ databases">
        <title>Section-level genome sequencing and comparative genomics of Aspergillus sections Usti and Cavernicolus.</title>
        <authorList>
            <consortium name="Lawrence Berkeley National Laboratory"/>
            <person name="Nybo J.L."/>
            <person name="Vesth T.C."/>
            <person name="Theobald S."/>
            <person name="Frisvad J.C."/>
            <person name="Larsen T.O."/>
            <person name="Kjaerboelling I."/>
            <person name="Rothschild-Mancinelli K."/>
            <person name="Lyhne E.K."/>
            <person name="Kogle M.E."/>
            <person name="Barry K."/>
            <person name="Clum A."/>
            <person name="Na H."/>
            <person name="Ledsgaard L."/>
            <person name="Lin J."/>
            <person name="Lipzen A."/>
            <person name="Kuo A."/>
            <person name="Riley R."/>
            <person name="Mondo S."/>
            <person name="Labutti K."/>
            <person name="Haridas S."/>
            <person name="Pangalinan J."/>
            <person name="Salamov A.A."/>
            <person name="Simmons B.A."/>
            <person name="Magnuson J.K."/>
            <person name="Chen J."/>
            <person name="Drula E."/>
            <person name="Henrissat B."/>
            <person name="Wiebenga A."/>
            <person name="Lubbers R.J."/>
            <person name="Gomes A.C."/>
            <person name="Makela M.R."/>
            <person name="Stajich J."/>
            <person name="Grigoriev I.V."/>
            <person name="Mortensen U.H."/>
            <person name="De Vries R.P."/>
            <person name="Baker S.E."/>
            <person name="Andersen M.R."/>
        </authorList>
    </citation>
    <scope>NUCLEOTIDE SEQUENCE [LARGE SCALE GENOMIC DNA]</scope>
    <source>
        <strain evidence="1 2">CBS 209.92</strain>
    </source>
</reference>